<accession>A0A3B9GUC1</accession>
<feature type="non-terminal residue" evidence="1">
    <location>
        <position position="115"/>
    </location>
</feature>
<proteinExistence type="predicted"/>
<evidence type="ECO:0000313" key="1">
    <source>
        <dbReference type="EMBL" id="HAE26013.1"/>
    </source>
</evidence>
<sequence length="115" mass="11928">MSEAVSTRLKWTVAATVFLLAAAMGLKAWDEHQRADQNLLLTLQAEAEALAGRVTGRADTVETAIRLVADSHASRSAIAGATPGVDAVMSLSDARQAPDGSRLDAAASGAEKLIK</sequence>
<evidence type="ECO:0000313" key="2">
    <source>
        <dbReference type="Proteomes" id="UP000259610"/>
    </source>
</evidence>
<comment type="caution">
    <text evidence="1">The sequence shown here is derived from an EMBL/GenBank/DDBJ whole genome shotgun (WGS) entry which is preliminary data.</text>
</comment>
<organism evidence="1 2">
    <name type="scientific">Hyphomonas adhaerens</name>
    <dbReference type="NCBI Taxonomy" id="81029"/>
    <lineage>
        <taxon>Bacteria</taxon>
        <taxon>Pseudomonadati</taxon>
        <taxon>Pseudomonadota</taxon>
        <taxon>Alphaproteobacteria</taxon>
        <taxon>Hyphomonadales</taxon>
        <taxon>Hyphomonadaceae</taxon>
        <taxon>Hyphomonas</taxon>
    </lineage>
</organism>
<gene>
    <name evidence="1" type="ORF">DCG58_02535</name>
</gene>
<dbReference type="Proteomes" id="UP000259610">
    <property type="component" value="Unassembled WGS sequence"/>
</dbReference>
<name>A0A3B9GUC1_9PROT</name>
<protein>
    <submittedName>
        <fullName evidence="1">Uncharacterized protein</fullName>
    </submittedName>
</protein>
<dbReference type="EMBL" id="DMAN01000052">
    <property type="protein sequence ID" value="HAE26013.1"/>
    <property type="molecule type" value="Genomic_DNA"/>
</dbReference>
<dbReference type="AlphaFoldDB" id="A0A3B9GUC1"/>
<reference evidence="1 2" key="1">
    <citation type="journal article" date="2018" name="Nat. Biotechnol.">
        <title>A standardized bacterial taxonomy based on genome phylogeny substantially revises the tree of life.</title>
        <authorList>
            <person name="Parks D.H."/>
            <person name="Chuvochina M."/>
            <person name="Waite D.W."/>
            <person name="Rinke C."/>
            <person name="Skarshewski A."/>
            <person name="Chaumeil P.A."/>
            <person name="Hugenholtz P."/>
        </authorList>
    </citation>
    <scope>NUCLEOTIDE SEQUENCE [LARGE SCALE GENOMIC DNA]</scope>
    <source>
        <strain evidence="1">UBA8733</strain>
    </source>
</reference>